<evidence type="ECO:0000313" key="2">
    <source>
        <dbReference type="Proteomes" id="UP000887116"/>
    </source>
</evidence>
<gene>
    <name evidence="1" type="ORF">TNCT_283571</name>
</gene>
<organism evidence="1 2">
    <name type="scientific">Trichonephila clavata</name>
    <name type="common">Joro spider</name>
    <name type="synonym">Nephila clavata</name>
    <dbReference type="NCBI Taxonomy" id="2740835"/>
    <lineage>
        <taxon>Eukaryota</taxon>
        <taxon>Metazoa</taxon>
        <taxon>Ecdysozoa</taxon>
        <taxon>Arthropoda</taxon>
        <taxon>Chelicerata</taxon>
        <taxon>Arachnida</taxon>
        <taxon>Araneae</taxon>
        <taxon>Araneomorphae</taxon>
        <taxon>Entelegynae</taxon>
        <taxon>Araneoidea</taxon>
        <taxon>Nephilidae</taxon>
        <taxon>Trichonephila</taxon>
    </lineage>
</organism>
<name>A0A8X6FZ96_TRICU</name>
<accession>A0A8X6FZ96</accession>
<protein>
    <submittedName>
        <fullName evidence="1">Uncharacterized protein</fullName>
    </submittedName>
</protein>
<keyword evidence="2" id="KW-1185">Reference proteome</keyword>
<dbReference type="Proteomes" id="UP000887116">
    <property type="component" value="Unassembled WGS sequence"/>
</dbReference>
<comment type="caution">
    <text evidence="1">The sequence shown here is derived from an EMBL/GenBank/DDBJ whole genome shotgun (WGS) entry which is preliminary data.</text>
</comment>
<sequence length="219" mass="25589">MKMEALDIFDYNENQSREETPHERGALLSDLINLTNYRRIRRPSYQEYSEHKLNEKCISFGIRHQSENNAQSNVYFPMESFPIEFNEQQFSNMEVNPPFNTYHPSMPAQYSQMDSFKSEMYAHFNENIPVATNADENKPLIVKFSLPQQTRFNQFNLNHDTYSERNPRNSNSFIRSNTVYEEPKEGDANCAGQRDSNIILESHSGRNVQSALASFVKHL</sequence>
<evidence type="ECO:0000313" key="1">
    <source>
        <dbReference type="EMBL" id="GFQ92737.1"/>
    </source>
</evidence>
<proteinExistence type="predicted"/>
<reference evidence="1" key="1">
    <citation type="submission" date="2020-07" db="EMBL/GenBank/DDBJ databases">
        <title>Multicomponent nature underlies the extraordinary mechanical properties of spider dragline silk.</title>
        <authorList>
            <person name="Kono N."/>
            <person name="Nakamura H."/>
            <person name="Mori M."/>
            <person name="Yoshida Y."/>
            <person name="Ohtoshi R."/>
            <person name="Malay A.D."/>
            <person name="Moran D.A.P."/>
            <person name="Tomita M."/>
            <person name="Numata K."/>
            <person name="Arakawa K."/>
        </authorList>
    </citation>
    <scope>NUCLEOTIDE SEQUENCE</scope>
</reference>
<dbReference type="AlphaFoldDB" id="A0A8X6FZ96"/>
<dbReference type="EMBL" id="BMAO01014075">
    <property type="protein sequence ID" value="GFQ92737.1"/>
    <property type="molecule type" value="Genomic_DNA"/>
</dbReference>